<dbReference type="Proteomes" id="UP001630127">
    <property type="component" value="Unassembled WGS sequence"/>
</dbReference>
<protein>
    <submittedName>
        <fullName evidence="2">Uncharacterized protein</fullName>
    </submittedName>
</protein>
<keyword evidence="3" id="KW-1185">Reference proteome</keyword>
<feature type="compositionally biased region" description="Low complexity" evidence="1">
    <location>
        <begin position="186"/>
        <end position="195"/>
    </location>
</feature>
<proteinExistence type="predicted"/>
<feature type="compositionally biased region" description="Basic and acidic residues" evidence="1">
    <location>
        <begin position="196"/>
        <end position="209"/>
    </location>
</feature>
<accession>A0ABD2ZWQ9</accession>
<evidence type="ECO:0000313" key="3">
    <source>
        <dbReference type="Proteomes" id="UP001630127"/>
    </source>
</evidence>
<gene>
    <name evidence="2" type="ORF">ACH5RR_015479</name>
</gene>
<feature type="region of interest" description="Disordered" evidence="1">
    <location>
        <begin position="168"/>
        <end position="233"/>
    </location>
</feature>
<evidence type="ECO:0000313" key="2">
    <source>
        <dbReference type="EMBL" id="KAL3522645.1"/>
    </source>
</evidence>
<dbReference type="AlphaFoldDB" id="A0ABD2ZWQ9"/>
<comment type="caution">
    <text evidence="2">The sequence shown here is derived from an EMBL/GenBank/DDBJ whole genome shotgun (WGS) entry which is preliminary data.</text>
</comment>
<evidence type="ECO:0000256" key="1">
    <source>
        <dbReference type="SAM" id="MobiDB-lite"/>
    </source>
</evidence>
<reference evidence="2 3" key="1">
    <citation type="submission" date="2024-11" db="EMBL/GenBank/DDBJ databases">
        <title>A near-complete genome assembly of Cinchona calisaya.</title>
        <authorList>
            <person name="Lian D.C."/>
            <person name="Zhao X.W."/>
            <person name="Wei L."/>
        </authorList>
    </citation>
    <scope>NUCLEOTIDE SEQUENCE [LARGE SCALE GENOMIC DNA]</scope>
    <source>
        <tissue evidence="2">Nenye</tissue>
    </source>
</reference>
<sequence length="233" mass="26329">MALYENKVPKQGNPLIHFGKNFSPQRKTSFPEKRRVLKIHEPSLRWNKMNQNGQKVVARTNGRHENLETLNFSRKGEVICKQCNKPKRIVANVDSKSPQLSRIVHSGEVKVLYQVRTIQSFMPQIQRNELPILRDCRTLLGPKENFYSKNIVNTMMVEVKSVEPLESGNQDEAKEAGEICPNKALGTNKNGTNANKTKEKGRKENKEGQDSSTSSSTGPVERNPAKRMGVMTS</sequence>
<organism evidence="2 3">
    <name type="scientific">Cinchona calisaya</name>
    <dbReference type="NCBI Taxonomy" id="153742"/>
    <lineage>
        <taxon>Eukaryota</taxon>
        <taxon>Viridiplantae</taxon>
        <taxon>Streptophyta</taxon>
        <taxon>Embryophyta</taxon>
        <taxon>Tracheophyta</taxon>
        <taxon>Spermatophyta</taxon>
        <taxon>Magnoliopsida</taxon>
        <taxon>eudicotyledons</taxon>
        <taxon>Gunneridae</taxon>
        <taxon>Pentapetalae</taxon>
        <taxon>asterids</taxon>
        <taxon>lamiids</taxon>
        <taxon>Gentianales</taxon>
        <taxon>Rubiaceae</taxon>
        <taxon>Cinchonoideae</taxon>
        <taxon>Cinchoneae</taxon>
        <taxon>Cinchona</taxon>
    </lineage>
</organism>
<dbReference type="EMBL" id="JBJUIK010000007">
    <property type="protein sequence ID" value="KAL3522645.1"/>
    <property type="molecule type" value="Genomic_DNA"/>
</dbReference>
<name>A0ABD2ZWQ9_9GENT</name>